<dbReference type="PANTHER" id="PTHR34860">
    <property type="entry name" value="REPRESSOR-LIKE PROTEIN SSO7C3"/>
    <property type="match status" value="1"/>
</dbReference>
<feature type="domain" description="SpoVT-AbrB" evidence="2">
    <location>
        <begin position="2"/>
        <end position="50"/>
    </location>
</feature>
<dbReference type="InterPro" id="IPR037914">
    <property type="entry name" value="SpoVT-AbrB_sf"/>
</dbReference>
<dbReference type="InterPro" id="IPR052975">
    <property type="entry name" value="Repressor-like_regulatory"/>
</dbReference>
<organism evidence="3 4">
    <name type="scientific">Limosilactobacillus ingluviei DSM 15946</name>
    <dbReference type="NCBI Taxonomy" id="1423760"/>
    <lineage>
        <taxon>Bacteria</taxon>
        <taxon>Bacillati</taxon>
        <taxon>Bacillota</taxon>
        <taxon>Bacilli</taxon>
        <taxon>Lactobacillales</taxon>
        <taxon>Lactobacillaceae</taxon>
        <taxon>Limosilactobacillus</taxon>
    </lineage>
</organism>
<comment type="caution">
    <text evidence="3">The sequence shown here is derived from an EMBL/GenBank/DDBJ whole genome shotgun (WGS) entry which is preliminary data.</text>
</comment>
<dbReference type="NCBIfam" id="TIGR01439">
    <property type="entry name" value="lp_hng_hel_AbrB"/>
    <property type="match status" value="1"/>
</dbReference>
<dbReference type="SUPFAM" id="SSF89447">
    <property type="entry name" value="AbrB/MazE/MraZ-like"/>
    <property type="match status" value="1"/>
</dbReference>
<evidence type="ECO:0000256" key="1">
    <source>
        <dbReference type="PROSITE-ProRule" id="PRU01076"/>
    </source>
</evidence>
<dbReference type="InterPro" id="IPR007159">
    <property type="entry name" value="SpoVT-AbrB_dom"/>
</dbReference>
<dbReference type="EMBL" id="AZFK01000018">
    <property type="protein sequence ID" value="KRL91612.1"/>
    <property type="molecule type" value="Genomic_DNA"/>
</dbReference>
<accession>A0A0R1UDY6</accession>
<dbReference type="PROSITE" id="PS51740">
    <property type="entry name" value="SPOVT_ABRB"/>
    <property type="match status" value="1"/>
</dbReference>
<evidence type="ECO:0000313" key="3">
    <source>
        <dbReference type="EMBL" id="KRL91612.1"/>
    </source>
</evidence>
<dbReference type="Pfam" id="PF04014">
    <property type="entry name" value="MazE_antitoxin"/>
    <property type="match status" value="1"/>
</dbReference>
<dbReference type="Gene3D" id="2.10.260.10">
    <property type="match status" value="1"/>
</dbReference>
<name>A0A0R1UDY6_9LACO</name>
<dbReference type="PANTHER" id="PTHR34860:SF6">
    <property type="entry name" value="REPRESSOR-LIKE PROTEIN SSO7C3"/>
    <property type="match status" value="1"/>
</dbReference>
<sequence length="73" mass="8249">MNYMVKVTRNGQITIPAEIRNQLGIKQGSELMIGIDEKYGQTILMEKMPDLPSWDELLKDVPVIDKDGDNDGE</sequence>
<proteinExistence type="predicted"/>
<protein>
    <recommendedName>
        <fullName evidence="2">SpoVT-AbrB domain-containing protein</fullName>
    </recommendedName>
</protein>
<reference evidence="3 4" key="1">
    <citation type="journal article" date="2015" name="Genome Announc.">
        <title>Expanding the biotechnology potential of lactobacilli through comparative genomics of 213 strains and associated genera.</title>
        <authorList>
            <person name="Sun Z."/>
            <person name="Harris H.M."/>
            <person name="McCann A."/>
            <person name="Guo C."/>
            <person name="Argimon S."/>
            <person name="Zhang W."/>
            <person name="Yang X."/>
            <person name="Jeffery I.B."/>
            <person name="Cooney J.C."/>
            <person name="Kagawa T.F."/>
            <person name="Liu W."/>
            <person name="Song Y."/>
            <person name="Salvetti E."/>
            <person name="Wrobel A."/>
            <person name="Rasinkangas P."/>
            <person name="Parkhill J."/>
            <person name="Rea M.C."/>
            <person name="O'Sullivan O."/>
            <person name="Ritari J."/>
            <person name="Douillard F.P."/>
            <person name="Paul Ross R."/>
            <person name="Yang R."/>
            <person name="Briner A.E."/>
            <person name="Felis G.E."/>
            <person name="de Vos W.M."/>
            <person name="Barrangou R."/>
            <person name="Klaenhammer T.R."/>
            <person name="Caufield P.W."/>
            <person name="Cui Y."/>
            <person name="Zhang H."/>
            <person name="O'Toole P.W."/>
        </authorList>
    </citation>
    <scope>NUCLEOTIDE SEQUENCE [LARGE SCALE GENOMIC DNA]</scope>
    <source>
        <strain evidence="3 4">DSM 15946</strain>
    </source>
</reference>
<keyword evidence="1" id="KW-0238">DNA-binding</keyword>
<evidence type="ECO:0000313" key="4">
    <source>
        <dbReference type="Proteomes" id="UP000050816"/>
    </source>
</evidence>
<dbReference type="PATRIC" id="fig|1423760.3.peg.1073"/>
<dbReference type="Proteomes" id="UP000050816">
    <property type="component" value="Unassembled WGS sequence"/>
</dbReference>
<evidence type="ECO:0000259" key="2">
    <source>
        <dbReference type="PROSITE" id="PS51740"/>
    </source>
</evidence>
<dbReference type="GO" id="GO:0003677">
    <property type="term" value="F:DNA binding"/>
    <property type="evidence" value="ECO:0007669"/>
    <property type="project" value="UniProtKB-UniRule"/>
</dbReference>
<dbReference type="AlphaFoldDB" id="A0A0R1UDY6"/>
<dbReference type="RefSeq" id="WP_056953956.1">
    <property type="nucleotide sequence ID" value="NZ_AZFK01000018.1"/>
</dbReference>
<dbReference type="SMART" id="SM00966">
    <property type="entry name" value="SpoVT_AbrB"/>
    <property type="match status" value="1"/>
</dbReference>
<gene>
    <name evidence="3" type="ORF">FC43_GL001029</name>
</gene>